<evidence type="ECO:0000313" key="2">
    <source>
        <dbReference type="Proteomes" id="UP001412067"/>
    </source>
</evidence>
<sequence>MHSTGAAGHAPDVEARHAERAIWSRKHLVSRLPLVLRSCSSPAMCKAAGRPGTFCDRIETKDFGLPV</sequence>
<organism evidence="1 2">
    <name type="scientific">Platanthera guangdongensis</name>
    <dbReference type="NCBI Taxonomy" id="2320717"/>
    <lineage>
        <taxon>Eukaryota</taxon>
        <taxon>Viridiplantae</taxon>
        <taxon>Streptophyta</taxon>
        <taxon>Embryophyta</taxon>
        <taxon>Tracheophyta</taxon>
        <taxon>Spermatophyta</taxon>
        <taxon>Magnoliopsida</taxon>
        <taxon>Liliopsida</taxon>
        <taxon>Asparagales</taxon>
        <taxon>Orchidaceae</taxon>
        <taxon>Orchidoideae</taxon>
        <taxon>Orchideae</taxon>
        <taxon>Orchidinae</taxon>
        <taxon>Platanthera</taxon>
    </lineage>
</organism>
<keyword evidence="2" id="KW-1185">Reference proteome</keyword>
<accession>A0ABR2MHF3</accession>
<dbReference type="Proteomes" id="UP001412067">
    <property type="component" value="Unassembled WGS sequence"/>
</dbReference>
<gene>
    <name evidence="1" type="ORF">KSP40_PGU011808</name>
</gene>
<protein>
    <submittedName>
        <fullName evidence="1">Uncharacterized protein</fullName>
    </submittedName>
</protein>
<reference evidence="1 2" key="1">
    <citation type="journal article" date="2022" name="Nat. Plants">
        <title>Genomes of leafy and leafless Platanthera orchids illuminate the evolution of mycoheterotrophy.</title>
        <authorList>
            <person name="Li M.H."/>
            <person name="Liu K.W."/>
            <person name="Li Z."/>
            <person name="Lu H.C."/>
            <person name="Ye Q.L."/>
            <person name="Zhang D."/>
            <person name="Wang J.Y."/>
            <person name="Li Y.F."/>
            <person name="Zhong Z.M."/>
            <person name="Liu X."/>
            <person name="Yu X."/>
            <person name="Liu D.K."/>
            <person name="Tu X.D."/>
            <person name="Liu B."/>
            <person name="Hao Y."/>
            <person name="Liao X.Y."/>
            <person name="Jiang Y.T."/>
            <person name="Sun W.H."/>
            <person name="Chen J."/>
            <person name="Chen Y.Q."/>
            <person name="Ai Y."/>
            <person name="Zhai J.W."/>
            <person name="Wu S.S."/>
            <person name="Zhou Z."/>
            <person name="Hsiao Y.Y."/>
            <person name="Wu W.L."/>
            <person name="Chen Y.Y."/>
            <person name="Lin Y.F."/>
            <person name="Hsu J.L."/>
            <person name="Li C.Y."/>
            <person name="Wang Z.W."/>
            <person name="Zhao X."/>
            <person name="Zhong W.Y."/>
            <person name="Ma X.K."/>
            <person name="Ma L."/>
            <person name="Huang J."/>
            <person name="Chen G.Z."/>
            <person name="Huang M.Z."/>
            <person name="Huang L."/>
            <person name="Peng D.H."/>
            <person name="Luo Y.B."/>
            <person name="Zou S.Q."/>
            <person name="Chen S.P."/>
            <person name="Lan S."/>
            <person name="Tsai W.C."/>
            <person name="Van de Peer Y."/>
            <person name="Liu Z.J."/>
        </authorList>
    </citation>
    <scope>NUCLEOTIDE SEQUENCE [LARGE SCALE GENOMIC DNA]</scope>
    <source>
        <strain evidence="1">Lor288</strain>
    </source>
</reference>
<name>A0ABR2MHF3_9ASPA</name>
<dbReference type="EMBL" id="JBBWWR010000007">
    <property type="protein sequence ID" value="KAK8963129.1"/>
    <property type="molecule type" value="Genomic_DNA"/>
</dbReference>
<comment type="caution">
    <text evidence="1">The sequence shown here is derived from an EMBL/GenBank/DDBJ whole genome shotgun (WGS) entry which is preliminary data.</text>
</comment>
<proteinExistence type="predicted"/>
<evidence type="ECO:0000313" key="1">
    <source>
        <dbReference type="EMBL" id="KAK8963129.1"/>
    </source>
</evidence>